<gene>
    <name evidence="2" type="ORF">JEQ12_004818</name>
</gene>
<evidence type="ECO:0000313" key="3">
    <source>
        <dbReference type="Proteomes" id="UP000664991"/>
    </source>
</evidence>
<organism evidence="2 3">
    <name type="scientific">Ovis aries</name>
    <name type="common">Sheep</name>
    <dbReference type="NCBI Taxonomy" id="9940"/>
    <lineage>
        <taxon>Eukaryota</taxon>
        <taxon>Metazoa</taxon>
        <taxon>Chordata</taxon>
        <taxon>Craniata</taxon>
        <taxon>Vertebrata</taxon>
        <taxon>Euteleostomi</taxon>
        <taxon>Mammalia</taxon>
        <taxon>Eutheria</taxon>
        <taxon>Laurasiatheria</taxon>
        <taxon>Artiodactyla</taxon>
        <taxon>Ruminantia</taxon>
        <taxon>Pecora</taxon>
        <taxon>Bovidae</taxon>
        <taxon>Caprinae</taxon>
        <taxon>Ovis</taxon>
    </lineage>
</organism>
<dbReference type="Proteomes" id="UP000664991">
    <property type="component" value="Chromosome 14"/>
</dbReference>
<reference evidence="2 3" key="1">
    <citation type="submission" date="2020-12" db="EMBL/GenBank/DDBJ databases">
        <title>De novo assembly of Tibetan sheep genome.</title>
        <authorList>
            <person name="Li X."/>
        </authorList>
    </citation>
    <scope>NUCLEOTIDE SEQUENCE [LARGE SCALE GENOMIC DNA]</scope>
    <source>
        <tissue evidence="2">Heart</tissue>
    </source>
</reference>
<comment type="caution">
    <text evidence="2">The sequence shown here is derived from an EMBL/GenBank/DDBJ whole genome shotgun (WGS) entry which is preliminary data.</text>
</comment>
<protein>
    <submittedName>
        <fullName evidence="2">Uncharacterized protein</fullName>
    </submittedName>
</protein>
<proteinExistence type="predicted"/>
<dbReference type="AlphaFoldDB" id="A0A835ZVA1"/>
<evidence type="ECO:0000256" key="1">
    <source>
        <dbReference type="SAM" id="MobiDB-lite"/>
    </source>
</evidence>
<feature type="region of interest" description="Disordered" evidence="1">
    <location>
        <begin position="1"/>
        <end position="26"/>
    </location>
</feature>
<evidence type="ECO:0000313" key="2">
    <source>
        <dbReference type="EMBL" id="KAG5200284.1"/>
    </source>
</evidence>
<name>A0A835ZVA1_SHEEP</name>
<sequence length="203" mass="21885">MLAQHEVRSPFSFSHQVTSEETEHPKDQIFARSEVSPFLISDLKDECSSLISTPVFCVLVAPSPRLSESSCLSASVKVSSTQAWRVGSLLGSIETLFLSPGAMVCETQVTADGKTEQKGLGSTAMSFGELSSGHQMFGFKTSPFSVFFQLKGGYLGKKVQERSDTYQLLGVTDSSCGSTEHPGVWVHPRPFALVSSVPGVSKR</sequence>
<dbReference type="EMBL" id="JAEMGP010000014">
    <property type="protein sequence ID" value="KAG5200284.1"/>
    <property type="molecule type" value="Genomic_DNA"/>
</dbReference>
<accession>A0A835ZVA1</accession>